<sequence>MANALYQMLNKYANHGFMLKPYLDPFIGSFLFPPYPRGPFGRARTLRIILYTASPDDNSEMHLRRNPITAIMKCAVN</sequence>
<gene>
    <name evidence="1" type="primary">Dsim\GD28968</name>
    <name evidence="1" type="ORF">Dsimw501_GD28968</name>
</gene>
<organism evidence="1">
    <name type="scientific">Drosophila simulans</name>
    <name type="common">Fruit fly</name>
    <dbReference type="NCBI Taxonomy" id="7240"/>
    <lineage>
        <taxon>Eukaryota</taxon>
        <taxon>Metazoa</taxon>
        <taxon>Ecdysozoa</taxon>
        <taxon>Arthropoda</taxon>
        <taxon>Hexapoda</taxon>
        <taxon>Insecta</taxon>
        <taxon>Pterygota</taxon>
        <taxon>Neoptera</taxon>
        <taxon>Endopterygota</taxon>
        <taxon>Diptera</taxon>
        <taxon>Brachycera</taxon>
        <taxon>Muscomorpha</taxon>
        <taxon>Ephydroidea</taxon>
        <taxon>Drosophilidae</taxon>
        <taxon>Drosophila</taxon>
        <taxon>Sophophora</taxon>
    </lineage>
</organism>
<dbReference type="EMBL" id="CM002912">
    <property type="protein sequence ID" value="KMZ00404.1"/>
    <property type="molecule type" value="Genomic_DNA"/>
</dbReference>
<reference evidence="1" key="1">
    <citation type="journal article" date="2013" name="Genome Res.">
        <title>A second-generation assembly of the Drosophila simulans genome provides new insights into patterns of lineage-specific divergence.</title>
        <authorList>
            <person name="Hu T.T."/>
            <person name="Eisen M.B."/>
            <person name="Thornton K.R."/>
            <person name="Andolfatto P."/>
        </authorList>
    </citation>
    <scope>NUCLEOTIDE SEQUENCE [LARGE SCALE GENOMIC DNA]</scope>
    <source>
        <strain evidence="1">W501</strain>
    </source>
</reference>
<dbReference type="Bgee" id="FBgn0270258">
    <property type="expression patterns" value="Expressed in male reproductive system"/>
</dbReference>
<protein>
    <submittedName>
        <fullName evidence="1">Uncharacterized protein, isoform A</fullName>
    </submittedName>
</protein>
<dbReference type="AlphaFoldDB" id="A0A0J9RXJ4"/>
<reference evidence="1" key="2">
    <citation type="submission" date="2014-06" db="EMBL/GenBank/DDBJ databases">
        <authorList>
            <person name="Hu T."/>
            <person name="Eisen M.B."/>
            <person name="Thornton K.R."/>
            <person name="Andolfatto P."/>
        </authorList>
    </citation>
    <scope>NUCLEOTIDE SEQUENCE</scope>
    <source>
        <strain evidence="1">W501</strain>
    </source>
</reference>
<accession>A0A0J9RXJ4</accession>
<reference evidence="1" key="3">
    <citation type="submission" date="2015-04" db="EMBL/GenBank/DDBJ databases">
        <authorList>
            <consortium name="FlyBase"/>
        </authorList>
    </citation>
    <scope>NUCLEOTIDE SEQUENCE</scope>
    <source>
        <strain evidence="1">W501</strain>
    </source>
</reference>
<dbReference type="Proteomes" id="UP000035880">
    <property type="component" value="Chromosome 3L"/>
</dbReference>
<proteinExistence type="predicted"/>
<name>A0A0J9RXJ4_DROSI</name>
<evidence type="ECO:0000313" key="1">
    <source>
        <dbReference type="EMBL" id="KMZ00404.1"/>
    </source>
</evidence>